<reference evidence="16" key="1">
    <citation type="submission" date="2021-08" db="EMBL/GenBank/DDBJ databases">
        <authorList>
            <person name="Misof B."/>
            <person name="Oliver O."/>
            <person name="Podsiadlowski L."/>
            <person name="Donath A."/>
            <person name="Peters R."/>
            <person name="Mayer C."/>
            <person name="Rust J."/>
            <person name="Gunkel S."/>
            <person name="Lesny P."/>
            <person name="Martin S."/>
            <person name="Oeyen J.P."/>
            <person name="Petersen M."/>
            <person name="Panagiotis P."/>
            <person name="Wilbrandt J."/>
            <person name="Tanja T."/>
        </authorList>
    </citation>
    <scope>NUCLEOTIDE SEQUENCE</scope>
    <source>
        <strain evidence="16">GBR_01_08_01A</strain>
        <tissue evidence="16">Thorax + abdomen</tissue>
    </source>
</reference>
<dbReference type="InterPro" id="IPR018091">
    <property type="entry name" value="PEP_carboxykin_GTP_CS"/>
</dbReference>
<evidence type="ECO:0000256" key="6">
    <source>
        <dbReference type="ARBA" id="ARBA00022741"/>
    </source>
</evidence>
<dbReference type="HAMAP" id="MF_00452">
    <property type="entry name" value="PEPCK_GTP"/>
    <property type="match status" value="1"/>
</dbReference>
<evidence type="ECO:0000256" key="9">
    <source>
        <dbReference type="ARBA" id="ARBA00023211"/>
    </source>
</evidence>
<evidence type="ECO:0000256" key="13">
    <source>
        <dbReference type="ARBA" id="ARBA00072283"/>
    </source>
</evidence>
<feature type="domain" description="Phosphoenolpyruvate carboxykinase C-terminal P-loop" evidence="14">
    <location>
        <begin position="484"/>
        <end position="842"/>
    </location>
</feature>
<comment type="subunit">
    <text evidence="3">Monomer.</text>
</comment>
<dbReference type="GO" id="GO:0019543">
    <property type="term" value="P:propionate catabolic process"/>
    <property type="evidence" value="ECO:0007669"/>
    <property type="project" value="TreeGrafter"/>
</dbReference>
<evidence type="ECO:0000256" key="1">
    <source>
        <dbReference type="ARBA" id="ARBA00001936"/>
    </source>
</evidence>
<evidence type="ECO:0000256" key="11">
    <source>
        <dbReference type="ARBA" id="ARBA00051400"/>
    </source>
</evidence>
<dbReference type="InterPro" id="IPR008210">
    <property type="entry name" value="PEP_carboxykinase_N"/>
</dbReference>
<comment type="similarity">
    <text evidence="2">Belongs to the phosphoenolpyruvate carboxykinase [GTP] family.</text>
</comment>
<keyword evidence="5" id="KW-0479">Metal-binding</keyword>
<dbReference type="GO" id="GO:0006094">
    <property type="term" value="P:gluconeogenesis"/>
    <property type="evidence" value="ECO:0007669"/>
    <property type="project" value="InterPro"/>
</dbReference>
<dbReference type="Pfam" id="PF00821">
    <property type="entry name" value="PEPCK_GTP"/>
    <property type="match status" value="1"/>
</dbReference>
<keyword evidence="6" id="KW-0547">Nucleotide-binding</keyword>
<dbReference type="GO" id="GO:0005829">
    <property type="term" value="C:cytosol"/>
    <property type="evidence" value="ECO:0007669"/>
    <property type="project" value="TreeGrafter"/>
</dbReference>
<dbReference type="PANTHER" id="PTHR11561">
    <property type="entry name" value="PHOSPHOENOLPYRUVATE CARBOXYKINASE"/>
    <property type="match status" value="1"/>
</dbReference>
<dbReference type="NCBIfam" id="NF003253">
    <property type="entry name" value="PRK04210.1"/>
    <property type="match status" value="1"/>
</dbReference>
<dbReference type="PROSITE" id="PS00505">
    <property type="entry name" value="PEPCK_GTP"/>
    <property type="match status" value="1"/>
</dbReference>
<proteinExistence type="inferred from homology"/>
<evidence type="ECO:0000256" key="3">
    <source>
        <dbReference type="ARBA" id="ARBA00011245"/>
    </source>
</evidence>
<dbReference type="GO" id="GO:0030145">
    <property type="term" value="F:manganese ion binding"/>
    <property type="evidence" value="ECO:0007669"/>
    <property type="project" value="TreeGrafter"/>
</dbReference>
<dbReference type="EMBL" id="JAIFRP010004357">
    <property type="protein sequence ID" value="KAK2577383.1"/>
    <property type="molecule type" value="Genomic_DNA"/>
</dbReference>
<dbReference type="GO" id="GO:0033993">
    <property type="term" value="P:response to lipid"/>
    <property type="evidence" value="ECO:0007669"/>
    <property type="project" value="TreeGrafter"/>
</dbReference>
<keyword evidence="17" id="KW-1185">Reference proteome</keyword>
<dbReference type="InterPro" id="IPR035077">
    <property type="entry name" value="PEP_carboxykinase_GTP_C"/>
</dbReference>
<keyword evidence="10" id="KW-0456">Lyase</keyword>
<dbReference type="SUPFAM" id="SSF68923">
    <property type="entry name" value="PEP carboxykinase N-terminal domain"/>
    <property type="match status" value="1"/>
</dbReference>
<dbReference type="GO" id="GO:0004613">
    <property type="term" value="F:phosphoenolpyruvate carboxykinase (GTP) activity"/>
    <property type="evidence" value="ECO:0007669"/>
    <property type="project" value="UniProtKB-EC"/>
</dbReference>
<evidence type="ECO:0000256" key="5">
    <source>
        <dbReference type="ARBA" id="ARBA00022723"/>
    </source>
</evidence>
<keyword evidence="8" id="KW-0342">GTP-binding</keyword>
<sequence length="847" mass="94350">MLEISLPQKVFVKRLNLRLSKSPNKNYFTSYYLLFQLTGSRKKKRPACLSIDRSCRSRTLIQRGLISREGNPHQLDKFTGSPSTREAPIAKRIFIGHGPLLPHTHIKAAIFRLVNMPAGLERVSFYYGLLRTAQKSSNLIRNFSVVGGARGSTGNHLRCVLQIRTSNNIVRDSLGTRKRAYYSILSQSSSVNERTILQRNMPSATDIYYPQVSNLVTRAAEKPALSNGYDVVGKTPLLNTQSVSLAPKIRAYVEECAALCSPKNIYICNGSETEYNELLKLLEKNKTIQALPKYENCWLARTNPADVARVESRTFISTEKKSETIPTPRKGVAGELGNWISPGDMDKAILERFPGCMKDRTMYVIPFSMGPVGSPLSKIGIEITDSPYVVCSMKIMTRMGTKVLETLGNGDFVKCLHSVGLPKADSNVPTVTSWPCDPERTIILHKPAKNEIVSYGSGYGGNSLLGKKCFALRIGSTIARNEGWLAEHMLILGITNPKGKKRYIAAAFPSACGKTNLAMMKPTLPGYKIECVGDDIAWMKFDKEGRLRAINPENGFFGVAPGTSMATNPNAMMTIFRNTMFTNVAATSDGGVFWEGLEKEIDNNLEITDWRGKKWAKGSKTPAAHPNSRFCTPAKQCPIIDPAWEDPAGVPIDAILFGGRRPEGVPLVYQARNWQHGVFIGASMRSEATAAAEHKAKVIMHDPFAMRPFFGYNFGHYLDHWLSMANVTNAKLPAIFHVNWFRKNANGKFLWPGFGENSRVLDWILRRIDGEDVARDSPIGFLPKTGSLNLENLKDEVDLEELFRIPKSFWQKEVTDLREYFDAQVGDDLPKAIVSELDHLAQNVNKL</sequence>
<dbReference type="Gene3D" id="2.170.8.10">
    <property type="entry name" value="Phosphoenolpyruvate Carboxykinase, domain 2"/>
    <property type="match status" value="1"/>
</dbReference>
<comment type="function">
    <text evidence="12">Catalyzes the conversion of oxaloacetate (OAA) to phosphoenolpyruvate (PEP), the rate-limiting step in the metabolic pathway that produces glucose from lactate and other precursors derived from the citric acid cycle.</text>
</comment>
<dbReference type="GO" id="GO:0006107">
    <property type="term" value="P:oxaloacetate metabolic process"/>
    <property type="evidence" value="ECO:0007669"/>
    <property type="project" value="TreeGrafter"/>
</dbReference>
<dbReference type="AlphaFoldDB" id="A0AAD9VJY3"/>
<gene>
    <name evidence="16" type="ORF">KPH14_003498</name>
</gene>
<organism evidence="16 17">
    <name type="scientific">Odynerus spinipes</name>
    <dbReference type="NCBI Taxonomy" id="1348599"/>
    <lineage>
        <taxon>Eukaryota</taxon>
        <taxon>Metazoa</taxon>
        <taxon>Ecdysozoa</taxon>
        <taxon>Arthropoda</taxon>
        <taxon>Hexapoda</taxon>
        <taxon>Insecta</taxon>
        <taxon>Pterygota</taxon>
        <taxon>Neoptera</taxon>
        <taxon>Endopterygota</taxon>
        <taxon>Hymenoptera</taxon>
        <taxon>Apocrita</taxon>
        <taxon>Aculeata</taxon>
        <taxon>Vespoidea</taxon>
        <taxon>Vespidae</taxon>
        <taxon>Eumeninae</taxon>
        <taxon>Odynerus</taxon>
    </lineage>
</organism>
<dbReference type="InterPro" id="IPR013035">
    <property type="entry name" value="PEP_carboxykinase_C"/>
</dbReference>
<evidence type="ECO:0000256" key="7">
    <source>
        <dbReference type="ARBA" id="ARBA00022793"/>
    </source>
</evidence>
<comment type="caution">
    <text evidence="16">The sequence shown here is derived from an EMBL/GenBank/DDBJ whole genome shotgun (WGS) entry which is preliminary data.</text>
</comment>
<evidence type="ECO:0000256" key="12">
    <source>
        <dbReference type="ARBA" id="ARBA00058806"/>
    </source>
</evidence>
<keyword evidence="9" id="KW-0464">Manganese</keyword>
<dbReference type="Pfam" id="PF17297">
    <property type="entry name" value="PEPCK_N"/>
    <property type="match status" value="1"/>
</dbReference>
<dbReference type="SUPFAM" id="SSF53795">
    <property type="entry name" value="PEP carboxykinase-like"/>
    <property type="match status" value="1"/>
</dbReference>
<dbReference type="InterPro" id="IPR035078">
    <property type="entry name" value="PEP_carboxykinase_GTP_N"/>
</dbReference>
<dbReference type="GO" id="GO:0071333">
    <property type="term" value="P:cellular response to glucose stimulus"/>
    <property type="evidence" value="ECO:0007669"/>
    <property type="project" value="TreeGrafter"/>
</dbReference>
<evidence type="ECO:0000256" key="8">
    <source>
        <dbReference type="ARBA" id="ARBA00023134"/>
    </source>
</evidence>
<evidence type="ECO:0000313" key="17">
    <source>
        <dbReference type="Proteomes" id="UP001258017"/>
    </source>
</evidence>
<dbReference type="GO" id="GO:0042594">
    <property type="term" value="P:response to starvation"/>
    <property type="evidence" value="ECO:0007669"/>
    <property type="project" value="TreeGrafter"/>
</dbReference>
<comment type="catalytic activity">
    <reaction evidence="11">
        <text>oxaloacetate + GTP = phosphoenolpyruvate + GDP + CO2</text>
        <dbReference type="Rhea" id="RHEA:10388"/>
        <dbReference type="ChEBI" id="CHEBI:16452"/>
        <dbReference type="ChEBI" id="CHEBI:16526"/>
        <dbReference type="ChEBI" id="CHEBI:37565"/>
        <dbReference type="ChEBI" id="CHEBI:58189"/>
        <dbReference type="ChEBI" id="CHEBI:58702"/>
        <dbReference type="EC" id="4.1.1.32"/>
    </reaction>
</comment>
<dbReference type="Gene3D" id="3.40.449.10">
    <property type="entry name" value="Phosphoenolpyruvate Carboxykinase, domain 1"/>
    <property type="match status" value="1"/>
</dbReference>
<evidence type="ECO:0000256" key="10">
    <source>
        <dbReference type="ARBA" id="ARBA00023239"/>
    </source>
</evidence>
<protein>
    <recommendedName>
        <fullName evidence="13">Phosphoenolpyruvate carboxykinase [GTP]</fullName>
        <ecNumber evidence="4">4.1.1.32</ecNumber>
    </recommendedName>
</protein>
<accession>A0AAD9VJY3</accession>
<name>A0AAD9VJY3_9HYME</name>
<comment type="cofactor">
    <cofactor evidence="1">
        <name>Mn(2+)</name>
        <dbReference type="ChEBI" id="CHEBI:29035"/>
    </cofactor>
</comment>
<evidence type="ECO:0000256" key="2">
    <source>
        <dbReference type="ARBA" id="ARBA00005796"/>
    </source>
</evidence>
<dbReference type="GO" id="GO:0046327">
    <property type="term" value="P:glycerol biosynthetic process from pyruvate"/>
    <property type="evidence" value="ECO:0007669"/>
    <property type="project" value="TreeGrafter"/>
</dbReference>
<evidence type="ECO:0000256" key="4">
    <source>
        <dbReference type="ARBA" id="ARBA00012306"/>
    </source>
</evidence>
<evidence type="ECO:0000259" key="14">
    <source>
        <dbReference type="Pfam" id="PF00821"/>
    </source>
</evidence>
<dbReference type="EC" id="4.1.1.32" evidence="4"/>
<keyword evidence="7" id="KW-0210">Decarboxylase</keyword>
<dbReference type="FunFam" id="3.40.449.10:FF:000003">
    <property type="entry name" value="Phosphoenolpyruvate carboxykinase, cytosolic [GTP]"/>
    <property type="match status" value="1"/>
</dbReference>
<evidence type="ECO:0000313" key="16">
    <source>
        <dbReference type="EMBL" id="KAK2577383.1"/>
    </source>
</evidence>
<dbReference type="PANTHER" id="PTHR11561:SF0">
    <property type="entry name" value="PHOSPHOENOLPYRUVATE CARBOXYKINASE [GTP]-RELATED"/>
    <property type="match status" value="1"/>
</dbReference>
<dbReference type="InterPro" id="IPR008209">
    <property type="entry name" value="PEP_carboxykinase_GTP"/>
</dbReference>
<feature type="domain" description="Phosphoenolpyruvate carboxykinase GTP-utilising N-terminal" evidence="15">
    <location>
        <begin position="252"/>
        <end position="480"/>
    </location>
</feature>
<reference evidence="16" key="2">
    <citation type="journal article" date="2023" name="Commun. Biol.">
        <title>Intrasexual cuticular hydrocarbon dimorphism in a wasp sheds light on hydrocarbon biosynthesis genes in Hymenoptera.</title>
        <authorList>
            <person name="Moris V.C."/>
            <person name="Podsiadlowski L."/>
            <person name="Martin S."/>
            <person name="Oeyen J.P."/>
            <person name="Donath A."/>
            <person name="Petersen M."/>
            <person name="Wilbrandt J."/>
            <person name="Misof B."/>
            <person name="Liedtke D."/>
            <person name="Thamm M."/>
            <person name="Scheiner R."/>
            <person name="Schmitt T."/>
            <person name="Niehuis O."/>
        </authorList>
    </citation>
    <scope>NUCLEOTIDE SEQUENCE</scope>
    <source>
        <strain evidence="16">GBR_01_08_01A</strain>
    </source>
</reference>
<evidence type="ECO:0000259" key="15">
    <source>
        <dbReference type="Pfam" id="PF17297"/>
    </source>
</evidence>
<dbReference type="FunFam" id="3.90.228.20:FF:000005">
    <property type="entry name" value="Phosphoenolpyruvate carboxykinase [GTP], mitochondrial"/>
    <property type="match status" value="1"/>
</dbReference>
<dbReference type="Gene3D" id="3.90.228.20">
    <property type="match status" value="1"/>
</dbReference>
<dbReference type="CDD" id="cd00819">
    <property type="entry name" value="PEPCK_GTP"/>
    <property type="match status" value="1"/>
</dbReference>
<dbReference type="GO" id="GO:0005525">
    <property type="term" value="F:GTP binding"/>
    <property type="evidence" value="ECO:0007669"/>
    <property type="project" value="UniProtKB-KW"/>
</dbReference>
<dbReference type="Proteomes" id="UP001258017">
    <property type="component" value="Unassembled WGS sequence"/>
</dbReference>